<organism evidence="1 2">
    <name type="scientific">Coprinopsis marcescibilis</name>
    <name type="common">Agaric fungus</name>
    <name type="synonym">Psathyrella marcescibilis</name>
    <dbReference type="NCBI Taxonomy" id="230819"/>
    <lineage>
        <taxon>Eukaryota</taxon>
        <taxon>Fungi</taxon>
        <taxon>Dikarya</taxon>
        <taxon>Basidiomycota</taxon>
        <taxon>Agaricomycotina</taxon>
        <taxon>Agaricomycetes</taxon>
        <taxon>Agaricomycetidae</taxon>
        <taxon>Agaricales</taxon>
        <taxon>Agaricineae</taxon>
        <taxon>Psathyrellaceae</taxon>
        <taxon>Coprinopsis</taxon>
    </lineage>
</organism>
<evidence type="ECO:0000313" key="1">
    <source>
        <dbReference type="EMBL" id="TFK17935.1"/>
    </source>
</evidence>
<dbReference type="AlphaFoldDB" id="A0A5C3KD25"/>
<evidence type="ECO:0000313" key="2">
    <source>
        <dbReference type="Proteomes" id="UP000307440"/>
    </source>
</evidence>
<name>A0A5C3KD25_COPMA</name>
<protein>
    <submittedName>
        <fullName evidence="1">Uncharacterized protein</fullName>
    </submittedName>
</protein>
<sequence length="113" mass="12641">MNMDKHFKIDHVLQHRILYFINTINAVGKPPYTDKTFDAQIAGAKLISDAILVKTFWSQKRCNVCLAKKFSNFNTCFGRGDNGIPMGAVDAVPVAVNRVEEEPKKVEEVSTVV</sequence>
<dbReference type="EMBL" id="ML210448">
    <property type="protein sequence ID" value="TFK17935.1"/>
    <property type="molecule type" value="Genomic_DNA"/>
</dbReference>
<reference evidence="1 2" key="1">
    <citation type="journal article" date="2019" name="Nat. Ecol. Evol.">
        <title>Megaphylogeny resolves global patterns of mushroom evolution.</title>
        <authorList>
            <person name="Varga T."/>
            <person name="Krizsan K."/>
            <person name="Foldi C."/>
            <person name="Dima B."/>
            <person name="Sanchez-Garcia M."/>
            <person name="Sanchez-Ramirez S."/>
            <person name="Szollosi G.J."/>
            <person name="Szarkandi J.G."/>
            <person name="Papp V."/>
            <person name="Albert L."/>
            <person name="Andreopoulos W."/>
            <person name="Angelini C."/>
            <person name="Antonin V."/>
            <person name="Barry K.W."/>
            <person name="Bougher N.L."/>
            <person name="Buchanan P."/>
            <person name="Buyck B."/>
            <person name="Bense V."/>
            <person name="Catcheside P."/>
            <person name="Chovatia M."/>
            <person name="Cooper J."/>
            <person name="Damon W."/>
            <person name="Desjardin D."/>
            <person name="Finy P."/>
            <person name="Geml J."/>
            <person name="Haridas S."/>
            <person name="Hughes K."/>
            <person name="Justo A."/>
            <person name="Karasinski D."/>
            <person name="Kautmanova I."/>
            <person name="Kiss B."/>
            <person name="Kocsube S."/>
            <person name="Kotiranta H."/>
            <person name="LaButti K.M."/>
            <person name="Lechner B.E."/>
            <person name="Liimatainen K."/>
            <person name="Lipzen A."/>
            <person name="Lukacs Z."/>
            <person name="Mihaltcheva S."/>
            <person name="Morgado L.N."/>
            <person name="Niskanen T."/>
            <person name="Noordeloos M.E."/>
            <person name="Ohm R.A."/>
            <person name="Ortiz-Santana B."/>
            <person name="Ovrebo C."/>
            <person name="Racz N."/>
            <person name="Riley R."/>
            <person name="Savchenko A."/>
            <person name="Shiryaev A."/>
            <person name="Soop K."/>
            <person name="Spirin V."/>
            <person name="Szebenyi C."/>
            <person name="Tomsovsky M."/>
            <person name="Tulloss R.E."/>
            <person name="Uehling J."/>
            <person name="Grigoriev I.V."/>
            <person name="Vagvolgyi C."/>
            <person name="Papp T."/>
            <person name="Martin F.M."/>
            <person name="Miettinen O."/>
            <person name="Hibbett D.S."/>
            <person name="Nagy L.G."/>
        </authorList>
    </citation>
    <scope>NUCLEOTIDE SEQUENCE [LARGE SCALE GENOMIC DNA]</scope>
    <source>
        <strain evidence="1 2">CBS 121175</strain>
    </source>
</reference>
<keyword evidence="2" id="KW-1185">Reference proteome</keyword>
<dbReference type="Proteomes" id="UP000307440">
    <property type="component" value="Unassembled WGS sequence"/>
</dbReference>
<accession>A0A5C3KD25</accession>
<proteinExistence type="predicted"/>
<gene>
    <name evidence="1" type="ORF">FA15DRAFT_661090</name>
</gene>